<evidence type="ECO:0000259" key="2">
    <source>
        <dbReference type="Pfam" id="PF02541"/>
    </source>
</evidence>
<reference evidence="4 5" key="1">
    <citation type="submission" date="2020-08" db="EMBL/GenBank/DDBJ databases">
        <title>A Genomic Blueprint of the Chicken Gut Microbiome.</title>
        <authorList>
            <person name="Gilroy R."/>
            <person name="Ravi A."/>
            <person name="Getino M."/>
            <person name="Pursley I."/>
            <person name="Horton D.L."/>
            <person name="Alikhan N.-F."/>
            <person name="Baker D."/>
            <person name="Gharbi K."/>
            <person name="Hall N."/>
            <person name="Watson M."/>
            <person name="Adriaenssens E.M."/>
            <person name="Foster-Nyarko E."/>
            <person name="Jarju S."/>
            <person name="Secka A."/>
            <person name="Antonio M."/>
            <person name="Oren A."/>
            <person name="Chaudhuri R."/>
            <person name="La Ragione R.M."/>
            <person name="Hildebrand F."/>
            <person name="Pallen M.J."/>
        </authorList>
    </citation>
    <scope>NUCLEOTIDE SEQUENCE [LARGE SCALE GENOMIC DNA]</scope>
    <source>
        <strain evidence="4 5">Sa3CVN1</strain>
    </source>
</reference>
<dbReference type="InterPro" id="IPR050273">
    <property type="entry name" value="GppA/Ppx_hydrolase"/>
</dbReference>
<dbReference type="PANTHER" id="PTHR30005:SF0">
    <property type="entry name" value="RETROGRADE REGULATION PROTEIN 2"/>
    <property type="match status" value="1"/>
</dbReference>
<evidence type="ECO:0000313" key="5">
    <source>
        <dbReference type="Proteomes" id="UP000627781"/>
    </source>
</evidence>
<dbReference type="PANTHER" id="PTHR30005">
    <property type="entry name" value="EXOPOLYPHOSPHATASE"/>
    <property type="match status" value="1"/>
</dbReference>
<comment type="similarity">
    <text evidence="1">Belongs to the GppA/Ppx family.</text>
</comment>
<dbReference type="InterPro" id="IPR043129">
    <property type="entry name" value="ATPase_NBD"/>
</dbReference>
<accession>A0ABR8PT64</accession>
<evidence type="ECO:0000259" key="3">
    <source>
        <dbReference type="Pfam" id="PF21447"/>
    </source>
</evidence>
<keyword evidence="5" id="KW-1185">Reference proteome</keyword>
<dbReference type="Gene3D" id="3.30.420.150">
    <property type="entry name" value="Exopolyphosphatase. Domain 2"/>
    <property type="match status" value="1"/>
</dbReference>
<dbReference type="Pfam" id="PF02541">
    <property type="entry name" value="Ppx-GppA"/>
    <property type="match status" value="1"/>
</dbReference>
<dbReference type="InterPro" id="IPR048950">
    <property type="entry name" value="Ppx_GppA_C"/>
</dbReference>
<feature type="domain" description="Ppx/GppA phosphatase N-terminal" evidence="2">
    <location>
        <begin position="18"/>
        <end position="302"/>
    </location>
</feature>
<organism evidence="4 5">
    <name type="scientific">Clostridium cibarium</name>
    <dbReference type="NCBI Taxonomy" id="2762247"/>
    <lineage>
        <taxon>Bacteria</taxon>
        <taxon>Bacillati</taxon>
        <taxon>Bacillota</taxon>
        <taxon>Clostridia</taxon>
        <taxon>Eubacteriales</taxon>
        <taxon>Clostridiaceae</taxon>
        <taxon>Clostridium</taxon>
    </lineage>
</organism>
<dbReference type="SUPFAM" id="SSF53067">
    <property type="entry name" value="Actin-like ATPase domain"/>
    <property type="match status" value="2"/>
</dbReference>
<evidence type="ECO:0000256" key="1">
    <source>
        <dbReference type="ARBA" id="ARBA00007125"/>
    </source>
</evidence>
<name>A0ABR8PT64_9CLOT</name>
<dbReference type="InterPro" id="IPR003695">
    <property type="entry name" value="Ppx_GppA_N"/>
</dbReference>
<dbReference type="Pfam" id="PF21447">
    <property type="entry name" value="Ppx-GppA_III"/>
    <property type="match status" value="1"/>
</dbReference>
<dbReference type="RefSeq" id="WP_191768204.1">
    <property type="nucleotide sequence ID" value="NZ_JACSRA010000010.1"/>
</dbReference>
<dbReference type="Proteomes" id="UP000627781">
    <property type="component" value="Unassembled WGS sequence"/>
</dbReference>
<comment type="caution">
    <text evidence="4">The sequence shown here is derived from an EMBL/GenBank/DDBJ whole genome shotgun (WGS) entry which is preliminary data.</text>
</comment>
<gene>
    <name evidence="4" type="ORF">H9661_08335</name>
</gene>
<feature type="domain" description="Ppx/GppA phosphatase C-terminal" evidence="3">
    <location>
        <begin position="319"/>
        <end position="464"/>
    </location>
</feature>
<dbReference type="Gene3D" id="1.10.3210.10">
    <property type="entry name" value="Hypothetical protein af1432"/>
    <property type="match status" value="1"/>
</dbReference>
<evidence type="ECO:0000313" key="4">
    <source>
        <dbReference type="EMBL" id="MBD7911361.1"/>
    </source>
</evidence>
<protein>
    <submittedName>
        <fullName evidence="4">Ppx/GppA family phosphatase</fullName>
    </submittedName>
</protein>
<dbReference type="EMBL" id="JACSRA010000010">
    <property type="protein sequence ID" value="MBD7911361.1"/>
    <property type="molecule type" value="Genomic_DNA"/>
</dbReference>
<dbReference type="Gene3D" id="3.30.420.40">
    <property type="match status" value="1"/>
</dbReference>
<dbReference type="SUPFAM" id="SSF109604">
    <property type="entry name" value="HD-domain/PDEase-like"/>
    <property type="match status" value="1"/>
</dbReference>
<proteinExistence type="inferred from homology"/>
<sequence length="502" mass="57447">MEKTSVIVIGCNSISFLITQIQDNGYFKIIDELNSPIRLYYDLILNNKISNIKLEETLSILRSYKSLSKIHGSREPIVFSTSFLEKSKNKDEFVKVINENLDMEVTILNDLDIIYYNYLAVVNSIDLNNALLVDISGESTHISWMLNEAIKDSFTLPLGTLNLSYAFNLEDKILKEDLDNAILYIKKELSKINKFKGIKLNNIVGTGKTIHSIANLDKERKKYPLDIIHNYTTTDIDIQDIYNLLKCKSLAQRKRLYKLTPCMADIIVGGALILKEIVSYYDISNILICGRGLKEGIIFDYVYKNYCPVSNILDYNLYGIMENLNINKSHAEKLYYTTKELFTALKPLHHLDDGYHNIIKTASYLHDSGISVDYYNYHNHSFYMILNSYISGLTHRELLISSAIVASPKNSSYNFLSPTYGVLINKLDIKAIDKIGVLLSIAEGLNESFEDSIENIEVSIKENSVIIIISSKLDLKFQINRAMNASRMFHEIYDKNLLIYKK</sequence>